<feature type="region of interest" description="Disordered" evidence="4">
    <location>
        <begin position="131"/>
        <end position="177"/>
    </location>
</feature>
<dbReference type="PROSITE" id="PS51679">
    <property type="entry name" value="SAM_MT_C5"/>
    <property type="match status" value="1"/>
</dbReference>
<evidence type="ECO:0000256" key="3">
    <source>
        <dbReference type="ARBA" id="ARBA00022691"/>
    </source>
</evidence>
<dbReference type="InterPro" id="IPR050750">
    <property type="entry name" value="C5-MTase"/>
</dbReference>
<dbReference type="GO" id="GO:0008168">
    <property type="term" value="F:methyltransferase activity"/>
    <property type="evidence" value="ECO:0007669"/>
    <property type="project" value="UniProtKB-KW"/>
</dbReference>
<dbReference type="Pfam" id="PF00145">
    <property type="entry name" value="DNA_methylase"/>
    <property type="match status" value="1"/>
</dbReference>
<reference evidence="5" key="1">
    <citation type="journal article" date="2013" name="Environ. Microbiol.">
        <title>Microbiota from the distal guts of lean and obese adolescents exhibit partial functional redundancy besides clear differences in community structure.</title>
        <authorList>
            <person name="Ferrer M."/>
            <person name="Ruiz A."/>
            <person name="Lanza F."/>
            <person name="Haange S.B."/>
            <person name="Oberbach A."/>
            <person name="Till H."/>
            <person name="Bargiela R."/>
            <person name="Campoy C."/>
            <person name="Segura M.T."/>
            <person name="Richter M."/>
            <person name="von Bergen M."/>
            <person name="Seifert J."/>
            <person name="Suarez A."/>
        </authorList>
    </citation>
    <scope>NUCLEOTIDE SEQUENCE</scope>
</reference>
<protein>
    <submittedName>
        <fullName evidence="5">Site-specific DNA-methyltransferase</fullName>
    </submittedName>
</protein>
<dbReference type="GO" id="GO:0032259">
    <property type="term" value="P:methylation"/>
    <property type="evidence" value="ECO:0007669"/>
    <property type="project" value="UniProtKB-KW"/>
</dbReference>
<proteinExistence type="predicted"/>
<keyword evidence="3" id="KW-0949">S-adenosyl-L-methionine</keyword>
<comment type="caution">
    <text evidence="5">The sequence shown here is derived from an EMBL/GenBank/DDBJ whole genome shotgun (WGS) entry which is preliminary data.</text>
</comment>
<feature type="non-terminal residue" evidence="5">
    <location>
        <position position="177"/>
    </location>
</feature>
<dbReference type="SUPFAM" id="SSF53335">
    <property type="entry name" value="S-adenosyl-L-methionine-dependent methyltransferases"/>
    <property type="match status" value="1"/>
</dbReference>
<keyword evidence="1 5" id="KW-0489">Methyltransferase</keyword>
<feature type="non-terminal residue" evidence="5">
    <location>
        <position position="1"/>
    </location>
</feature>
<dbReference type="InterPro" id="IPR029063">
    <property type="entry name" value="SAM-dependent_MTases_sf"/>
</dbReference>
<dbReference type="PANTHER" id="PTHR46098">
    <property type="entry name" value="TRNA (CYTOSINE(38)-C(5))-METHYLTRANSFERASE"/>
    <property type="match status" value="1"/>
</dbReference>
<dbReference type="PANTHER" id="PTHR46098:SF1">
    <property type="entry name" value="TRNA (CYTOSINE(38)-C(5))-METHYLTRANSFERASE"/>
    <property type="match status" value="1"/>
</dbReference>
<organism evidence="5">
    <name type="scientific">human gut metagenome</name>
    <dbReference type="NCBI Taxonomy" id="408170"/>
    <lineage>
        <taxon>unclassified sequences</taxon>
        <taxon>metagenomes</taxon>
        <taxon>organismal metagenomes</taxon>
    </lineage>
</organism>
<evidence type="ECO:0000256" key="2">
    <source>
        <dbReference type="ARBA" id="ARBA00022679"/>
    </source>
</evidence>
<evidence type="ECO:0000313" key="5">
    <source>
        <dbReference type="EMBL" id="EKC77535.1"/>
    </source>
</evidence>
<keyword evidence="2 5" id="KW-0808">Transferase</keyword>
<dbReference type="InterPro" id="IPR001525">
    <property type="entry name" value="C5_MeTfrase"/>
</dbReference>
<feature type="compositionally biased region" description="Gly residues" evidence="4">
    <location>
        <begin position="165"/>
        <end position="177"/>
    </location>
</feature>
<evidence type="ECO:0000256" key="4">
    <source>
        <dbReference type="SAM" id="MobiDB-lite"/>
    </source>
</evidence>
<dbReference type="AlphaFoldDB" id="K1UGX8"/>
<sequence>WPDVPRFRDITTFTKEAFFEKTGLETVTVISGGFPCQPFSTAGKRKGFADERYLWPEMCRVITELRPRWVLGENVAGFINMGLDKTIFDLAKAGYAVLPFVFPACGVGAWHERQRTFIVAADVSHTPCLRQQHRQGRGKPGCVPVGQWDIPQEEPKRGDLEPQPVGGGILSDPGGVG</sequence>
<accession>K1UGX8</accession>
<dbReference type="EMBL" id="AJWZ01000215">
    <property type="protein sequence ID" value="EKC77535.1"/>
    <property type="molecule type" value="Genomic_DNA"/>
</dbReference>
<name>K1UGX8_9ZZZZ</name>
<gene>
    <name evidence="5" type="ORF">OBE_00303</name>
</gene>
<dbReference type="Gene3D" id="3.40.50.150">
    <property type="entry name" value="Vaccinia Virus protein VP39"/>
    <property type="match status" value="1"/>
</dbReference>
<evidence type="ECO:0000256" key="1">
    <source>
        <dbReference type="ARBA" id="ARBA00022603"/>
    </source>
</evidence>